<keyword evidence="3" id="KW-0804">Transcription</keyword>
<dbReference type="AlphaFoldDB" id="A0A852TZJ4"/>
<evidence type="ECO:0000256" key="3">
    <source>
        <dbReference type="ARBA" id="ARBA00023163"/>
    </source>
</evidence>
<dbReference type="InterPro" id="IPR014757">
    <property type="entry name" value="Tscrpt_reg_IclR_C"/>
</dbReference>
<dbReference type="InterPro" id="IPR029016">
    <property type="entry name" value="GAF-like_dom_sf"/>
</dbReference>
<keyword evidence="1" id="KW-0805">Transcription regulation</keyword>
<reference evidence="6 7" key="1">
    <citation type="submission" date="2020-07" db="EMBL/GenBank/DDBJ databases">
        <title>Sequencing the genomes of 1000 actinobacteria strains.</title>
        <authorList>
            <person name="Klenk H.-P."/>
        </authorList>
    </citation>
    <scope>NUCLEOTIDE SEQUENCE [LARGE SCALE GENOMIC DNA]</scope>
    <source>
        <strain evidence="6 7">CXB654</strain>
    </source>
</reference>
<dbReference type="Pfam" id="PF09339">
    <property type="entry name" value="HTH_IclR"/>
    <property type="match status" value="1"/>
</dbReference>
<accession>A0A852TZJ4</accession>
<dbReference type="Gene3D" id="3.30.450.40">
    <property type="match status" value="1"/>
</dbReference>
<dbReference type="PANTHER" id="PTHR30136:SF35">
    <property type="entry name" value="HTH-TYPE TRANSCRIPTIONAL REGULATOR RV1719"/>
    <property type="match status" value="1"/>
</dbReference>
<evidence type="ECO:0000259" key="4">
    <source>
        <dbReference type="PROSITE" id="PS51077"/>
    </source>
</evidence>
<dbReference type="RefSeq" id="WP_179644250.1">
    <property type="nucleotide sequence ID" value="NZ_BAAAYY010000004.1"/>
</dbReference>
<protein>
    <submittedName>
        <fullName evidence="6">DNA-binding IclR family transcriptional regulator</fullName>
    </submittedName>
</protein>
<dbReference type="GO" id="GO:0003700">
    <property type="term" value="F:DNA-binding transcription factor activity"/>
    <property type="evidence" value="ECO:0007669"/>
    <property type="project" value="TreeGrafter"/>
</dbReference>
<dbReference type="Gene3D" id="1.10.10.10">
    <property type="entry name" value="Winged helix-like DNA-binding domain superfamily/Winged helix DNA-binding domain"/>
    <property type="match status" value="1"/>
</dbReference>
<feature type="domain" description="IclR-ED" evidence="5">
    <location>
        <begin position="83"/>
        <end position="265"/>
    </location>
</feature>
<dbReference type="Proteomes" id="UP000589036">
    <property type="component" value="Unassembled WGS sequence"/>
</dbReference>
<feature type="domain" description="HTH iclR-type" evidence="4">
    <location>
        <begin position="18"/>
        <end position="82"/>
    </location>
</feature>
<dbReference type="PROSITE" id="PS51077">
    <property type="entry name" value="HTH_ICLR"/>
    <property type="match status" value="1"/>
</dbReference>
<dbReference type="InterPro" id="IPR005471">
    <property type="entry name" value="Tscrpt_reg_IclR_N"/>
</dbReference>
<comment type="caution">
    <text evidence="6">The sequence shown here is derived from an EMBL/GenBank/DDBJ whole genome shotgun (WGS) entry which is preliminary data.</text>
</comment>
<dbReference type="SUPFAM" id="SSF46785">
    <property type="entry name" value="Winged helix' DNA-binding domain"/>
    <property type="match status" value="1"/>
</dbReference>
<proteinExistence type="predicted"/>
<sequence length="265" mass="28123">MVNRPAAGPRGASPRNSSSSLRRALDLIEVVAEDHGAGGCSLTELAARSGLAKSTVIRLAAPLLDRGYLHVDADTGRYRLGPGAARLGSAYLAGLDLRFTAADMLRRLVAETAETVHLFVPDGIWMVYVDKYEAPRPVQMASRIGSRQPMYSTAGGLAYLSRADEGVVESVLEAGLAVHTPNTPSTPEALRSVLRLARERGYAVDDVYNEPHIRGVAAAVVDAQERPVAAISVAGPDYSLTPDRFHEIGEQVIAAAQEVSARLGA</sequence>
<dbReference type="PROSITE" id="PS51078">
    <property type="entry name" value="ICLR_ED"/>
    <property type="match status" value="1"/>
</dbReference>
<dbReference type="InterPro" id="IPR036390">
    <property type="entry name" value="WH_DNA-bd_sf"/>
</dbReference>
<evidence type="ECO:0000259" key="5">
    <source>
        <dbReference type="PROSITE" id="PS51078"/>
    </source>
</evidence>
<keyword evidence="7" id="KW-1185">Reference proteome</keyword>
<evidence type="ECO:0000313" key="6">
    <source>
        <dbReference type="EMBL" id="NYE48472.1"/>
    </source>
</evidence>
<name>A0A852TZJ4_9ACTN</name>
<dbReference type="InterPro" id="IPR050707">
    <property type="entry name" value="HTH_MetabolicPath_Reg"/>
</dbReference>
<gene>
    <name evidence="6" type="ORF">HDA32_003592</name>
</gene>
<organism evidence="6 7">
    <name type="scientific">Spinactinospora alkalitolerans</name>
    <dbReference type="NCBI Taxonomy" id="687207"/>
    <lineage>
        <taxon>Bacteria</taxon>
        <taxon>Bacillati</taxon>
        <taxon>Actinomycetota</taxon>
        <taxon>Actinomycetes</taxon>
        <taxon>Streptosporangiales</taxon>
        <taxon>Nocardiopsidaceae</taxon>
        <taxon>Spinactinospora</taxon>
    </lineage>
</organism>
<evidence type="ECO:0000256" key="2">
    <source>
        <dbReference type="ARBA" id="ARBA00023125"/>
    </source>
</evidence>
<evidence type="ECO:0000313" key="7">
    <source>
        <dbReference type="Proteomes" id="UP000589036"/>
    </source>
</evidence>
<dbReference type="InterPro" id="IPR036388">
    <property type="entry name" value="WH-like_DNA-bd_sf"/>
</dbReference>
<dbReference type="PANTHER" id="PTHR30136">
    <property type="entry name" value="HELIX-TURN-HELIX TRANSCRIPTIONAL REGULATOR, ICLR FAMILY"/>
    <property type="match status" value="1"/>
</dbReference>
<dbReference type="SUPFAM" id="SSF55781">
    <property type="entry name" value="GAF domain-like"/>
    <property type="match status" value="1"/>
</dbReference>
<dbReference type="EMBL" id="JACCCC010000001">
    <property type="protein sequence ID" value="NYE48472.1"/>
    <property type="molecule type" value="Genomic_DNA"/>
</dbReference>
<dbReference type="GO" id="GO:0003677">
    <property type="term" value="F:DNA binding"/>
    <property type="evidence" value="ECO:0007669"/>
    <property type="project" value="UniProtKB-KW"/>
</dbReference>
<evidence type="ECO:0000256" key="1">
    <source>
        <dbReference type="ARBA" id="ARBA00023015"/>
    </source>
</evidence>
<dbReference type="Pfam" id="PF01614">
    <property type="entry name" value="IclR_C"/>
    <property type="match status" value="1"/>
</dbReference>
<keyword evidence="2 6" id="KW-0238">DNA-binding</keyword>
<dbReference type="SMART" id="SM00346">
    <property type="entry name" value="HTH_ICLR"/>
    <property type="match status" value="1"/>
</dbReference>
<dbReference type="GO" id="GO:0045892">
    <property type="term" value="P:negative regulation of DNA-templated transcription"/>
    <property type="evidence" value="ECO:0007669"/>
    <property type="project" value="TreeGrafter"/>
</dbReference>